<comment type="caution">
    <text evidence="3">The sequence shown here is derived from an EMBL/GenBank/DDBJ whole genome shotgun (WGS) entry which is preliminary data.</text>
</comment>
<evidence type="ECO:0000256" key="1">
    <source>
        <dbReference type="ARBA" id="ARBA00037961"/>
    </source>
</evidence>
<feature type="domain" description="Class II aldolase/adducin N-terminal" evidence="2">
    <location>
        <begin position="20"/>
        <end position="199"/>
    </location>
</feature>
<keyword evidence="4" id="KW-1185">Reference proteome</keyword>
<name>A0ABX2T6Y4_9PROT</name>
<organism evidence="3 4">
    <name type="scientific">Azospirillum oleiclasticum</name>
    <dbReference type="NCBI Taxonomy" id="2735135"/>
    <lineage>
        <taxon>Bacteria</taxon>
        <taxon>Pseudomonadati</taxon>
        <taxon>Pseudomonadota</taxon>
        <taxon>Alphaproteobacteria</taxon>
        <taxon>Rhodospirillales</taxon>
        <taxon>Azospirillaceae</taxon>
        <taxon>Azospirillum</taxon>
    </lineage>
</organism>
<proteinExistence type="inferred from homology"/>
<dbReference type="EMBL" id="JABFDB010000004">
    <property type="protein sequence ID" value="NYZ19827.1"/>
    <property type="molecule type" value="Genomic_DNA"/>
</dbReference>
<dbReference type="NCBIfam" id="NF005451">
    <property type="entry name" value="PRK07044.1"/>
    <property type="match status" value="1"/>
</dbReference>
<dbReference type="Gene3D" id="3.40.225.10">
    <property type="entry name" value="Class II aldolase/adducin N-terminal domain"/>
    <property type="match status" value="1"/>
</dbReference>
<dbReference type="RefSeq" id="WP_180281589.1">
    <property type="nucleotide sequence ID" value="NZ_JABFDB010000004.1"/>
</dbReference>
<dbReference type="InterPro" id="IPR036409">
    <property type="entry name" value="Aldolase_II/adducin_N_sf"/>
</dbReference>
<gene>
    <name evidence="3" type="ORF">HND93_08890</name>
</gene>
<dbReference type="InterPro" id="IPR051017">
    <property type="entry name" value="Aldolase-II_Adducin_sf"/>
</dbReference>
<dbReference type="SUPFAM" id="SSF53639">
    <property type="entry name" value="AraD/HMP-PK domain-like"/>
    <property type="match status" value="1"/>
</dbReference>
<dbReference type="Proteomes" id="UP000584642">
    <property type="component" value="Unassembled WGS sequence"/>
</dbReference>
<dbReference type="InterPro" id="IPR001303">
    <property type="entry name" value="Aldolase_II/adducin_N"/>
</dbReference>
<evidence type="ECO:0000313" key="4">
    <source>
        <dbReference type="Proteomes" id="UP000584642"/>
    </source>
</evidence>
<reference evidence="3 4" key="1">
    <citation type="submission" date="2020-05" db="EMBL/GenBank/DDBJ databases">
        <title>Azospirillum oleiclasticum sp. nov, a nitrogen-fixing and heavy crude oil-emulsifying bacterium isolated from the crude oil of Yumen Oilfield.</title>
        <authorList>
            <person name="Wu D."/>
            <person name="Cai M."/>
            <person name="Zhang X."/>
        </authorList>
    </citation>
    <scope>NUCLEOTIDE SEQUENCE [LARGE SCALE GENOMIC DNA]</scope>
    <source>
        <strain evidence="3 4">ROY-1-1-2</strain>
    </source>
</reference>
<evidence type="ECO:0000313" key="3">
    <source>
        <dbReference type="EMBL" id="NYZ19827.1"/>
    </source>
</evidence>
<accession>A0ABX2T6Y4</accession>
<dbReference type="PANTHER" id="PTHR10672:SF3">
    <property type="entry name" value="PROTEIN HU-LI TAI SHAO"/>
    <property type="match status" value="1"/>
</dbReference>
<dbReference type="SMART" id="SM01007">
    <property type="entry name" value="Aldolase_II"/>
    <property type="match status" value="1"/>
</dbReference>
<evidence type="ECO:0000259" key="2">
    <source>
        <dbReference type="SMART" id="SM01007"/>
    </source>
</evidence>
<dbReference type="PANTHER" id="PTHR10672">
    <property type="entry name" value="ADDUCIN"/>
    <property type="match status" value="1"/>
</dbReference>
<comment type="similarity">
    <text evidence="1">Belongs to the aldolase class II family.</text>
</comment>
<dbReference type="Pfam" id="PF00596">
    <property type="entry name" value="Aldolase_II"/>
    <property type="match status" value="1"/>
</dbReference>
<sequence length="255" mass="28334">MTTILETGRVHSGPQETVRTDLSVAHRVAERFGMTDLIYTHFSARDPLDEDLFYITPYGHLFHEIDHDTLSRIRMADDGMVVEGRLNPAGAVIHEAVYAARPDVGAICHTHTRAGVAVSCLKDGLLPISQFSLRFHGRVGYHDYEGATLVPGERTRLQESVAGVDVVILRNHGLLTMGRSIREALSRMYFLERACQVQIDALATGRDLVVPTEEIAAVTRDQYAGFGEEDMEERMDLEWAALCRLAASQGGYRHA</sequence>
<protein>
    <submittedName>
        <fullName evidence="3">Class II aldolase/adducin family protein</fullName>
    </submittedName>
</protein>